<dbReference type="RefSeq" id="WP_145086867.1">
    <property type="nucleotide sequence ID" value="NZ_CP036274.1"/>
</dbReference>
<evidence type="ECO:0000313" key="1">
    <source>
        <dbReference type="EMBL" id="QDU26387.1"/>
    </source>
</evidence>
<gene>
    <name evidence="1" type="ORF">ETAA8_14650</name>
</gene>
<keyword evidence="2" id="KW-1185">Reference proteome</keyword>
<dbReference type="EMBL" id="CP036274">
    <property type="protein sequence ID" value="QDU26387.1"/>
    <property type="molecule type" value="Genomic_DNA"/>
</dbReference>
<evidence type="ECO:0000313" key="2">
    <source>
        <dbReference type="Proteomes" id="UP000315017"/>
    </source>
</evidence>
<dbReference type="KEGG" id="aagg:ETAA8_14650"/>
<sequence length="261" mass="29627">MDQFFPERLTGIKGRLLWTAVLLTSVAAFALPIAWVIAAAPPEPSPAERAKIAQVEAQAQARVALFELRKIHENLRTNFESMSPLPIDFPADGAAAQEELRAMCRDSIRRWPEREAVFQQAADGQFTPELQQQMIEIQGQFQRDATRANSLNERVLVATRQCVEAHERTQREAAEQKARENRLLAEKQKREYGWGLGMTMEGFRYLKDGTSKFEVDMVLDCYGEPSVKSGNLEIYQWREGFKFINCTFRSGELISKAQAGL</sequence>
<reference evidence="1 2" key="1">
    <citation type="submission" date="2019-02" db="EMBL/GenBank/DDBJ databases">
        <title>Deep-cultivation of Planctomycetes and their phenomic and genomic characterization uncovers novel biology.</title>
        <authorList>
            <person name="Wiegand S."/>
            <person name="Jogler M."/>
            <person name="Boedeker C."/>
            <person name="Pinto D."/>
            <person name="Vollmers J."/>
            <person name="Rivas-Marin E."/>
            <person name="Kohn T."/>
            <person name="Peeters S.H."/>
            <person name="Heuer A."/>
            <person name="Rast P."/>
            <person name="Oberbeckmann S."/>
            <person name="Bunk B."/>
            <person name="Jeske O."/>
            <person name="Meyerdierks A."/>
            <person name="Storesund J.E."/>
            <person name="Kallscheuer N."/>
            <person name="Luecker S."/>
            <person name="Lage O.M."/>
            <person name="Pohl T."/>
            <person name="Merkel B.J."/>
            <person name="Hornburger P."/>
            <person name="Mueller R.-W."/>
            <person name="Bruemmer F."/>
            <person name="Labrenz M."/>
            <person name="Spormann A.M."/>
            <person name="Op den Camp H."/>
            <person name="Overmann J."/>
            <person name="Amann R."/>
            <person name="Jetten M.S.M."/>
            <person name="Mascher T."/>
            <person name="Medema M.H."/>
            <person name="Devos D.P."/>
            <person name="Kaster A.-K."/>
            <person name="Ovreas L."/>
            <person name="Rohde M."/>
            <person name="Galperin M.Y."/>
            <person name="Jogler C."/>
        </authorList>
    </citation>
    <scope>NUCLEOTIDE SEQUENCE [LARGE SCALE GENOMIC DNA]</scope>
    <source>
        <strain evidence="1 2">ETA_A8</strain>
    </source>
</reference>
<proteinExistence type="predicted"/>
<organism evidence="1 2">
    <name type="scientific">Anatilimnocola aggregata</name>
    <dbReference type="NCBI Taxonomy" id="2528021"/>
    <lineage>
        <taxon>Bacteria</taxon>
        <taxon>Pseudomonadati</taxon>
        <taxon>Planctomycetota</taxon>
        <taxon>Planctomycetia</taxon>
        <taxon>Pirellulales</taxon>
        <taxon>Pirellulaceae</taxon>
        <taxon>Anatilimnocola</taxon>
    </lineage>
</organism>
<name>A0A517Y815_9BACT</name>
<accession>A0A517Y815</accession>
<protein>
    <submittedName>
        <fullName evidence="1">Uncharacterized protein</fullName>
    </submittedName>
</protein>
<dbReference type="Proteomes" id="UP000315017">
    <property type="component" value="Chromosome"/>
</dbReference>
<dbReference type="AlphaFoldDB" id="A0A517Y815"/>